<evidence type="ECO:0000313" key="1">
    <source>
        <dbReference type="EMBL" id="KAG7310628.1"/>
    </source>
</evidence>
<organism evidence="1 2">
    <name type="scientific">Plutella xylostella</name>
    <name type="common">Diamondback moth</name>
    <name type="synonym">Plutella maculipennis</name>
    <dbReference type="NCBI Taxonomy" id="51655"/>
    <lineage>
        <taxon>Eukaryota</taxon>
        <taxon>Metazoa</taxon>
        <taxon>Ecdysozoa</taxon>
        <taxon>Arthropoda</taxon>
        <taxon>Hexapoda</taxon>
        <taxon>Insecta</taxon>
        <taxon>Pterygota</taxon>
        <taxon>Neoptera</taxon>
        <taxon>Endopterygota</taxon>
        <taxon>Lepidoptera</taxon>
        <taxon>Glossata</taxon>
        <taxon>Ditrysia</taxon>
        <taxon>Yponomeutoidea</taxon>
        <taxon>Plutellidae</taxon>
        <taxon>Plutella</taxon>
    </lineage>
</organism>
<proteinExistence type="predicted"/>
<keyword evidence="2" id="KW-1185">Reference proteome</keyword>
<gene>
    <name evidence="1" type="ORF">JYU34_003424</name>
</gene>
<comment type="caution">
    <text evidence="1">The sequence shown here is derived from an EMBL/GenBank/DDBJ whole genome shotgun (WGS) entry which is preliminary data.</text>
</comment>
<dbReference type="EMBL" id="JAHIBW010000005">
    <property type="protein sequence ID" value="KAG7310628.1"/>
    <property type="molecule type" value="Genomic_DNA"/>
</dbReference>
<reference evidence="1 2" key="1">
    <citation type="submission" date="2021-06" db="EMBL/GenBank/DDBJ databases">
        <title>A haploid diamondback moth (Plutella xylostella L.) genome assembly resolves 31 chromosomes and identifies a diamide resistance mutation.</title>
        <authorList>
            <person name="Ward C.M."/>
            <person name="Perry K.D."/>
            <person name="Baker G."/>
            <person name="Powis K."/>
            <person name="Heckel D.G."/>
            <person name="Baxter S.W."/>
        </authorList>
    </citation>
    <scope>NUCLEOTIDE SEQUENCE [LARGE SCALE GENOMIC DNA]</scope>
    <source>
        <strain evidence="1 2">LV</strain>
        <tissue evidence="1">Single pupa</tissue>
    </source>
</reference>
<name>A0ABQ7R006_PLUXY</name>
<dbReference type="Proteomes" id="UP000823941">
    <property type="component" value="Chromosome 5"/>
</dbReference>
<protein>
    <submittedName>
        <fullName evidence="1">Uncharacterized protein</fullName>
    </submittedName>
</protein>
<accession>A0ABQ7R006</accession>
<sequence>MPPSTDSEKPKKHNVERHISVSAPQCARGAAAARPGRPGRDVTAVIKHSTPALDINPFENSNNVDD</sequence>
<evidence type="ECO:0000313" key="2">
    <source>
        <dbReference type="Proteomes" id="UP000823941"/>
    </source>
</evidence>